<protein>
    <submittedName>
        <fullName evidence="1">Uncharacterized protein</fullName>
    </submittedName>
</protein>
<dbReference type="OrthoDB" id="3364175at2759"/>
<sequence length="105" mass="11041">MDQSLVNLGFEDPDNRNQDFYTFCREPDPLYSNNSTLQQLLASSAADPSGISAQVFGNTGMSIPGDAGFGRGIGFAHGDEGIEAGQILQALSAAEEQRRDSGGNG</sequence>
<keyword evidence="2" id="KW-1185">Reference proteome</keyword>
<name>A0A9X0ADH2_9HELO</name>
<evidence type="ECO:0000313" key="1">
    <source>
        <dbReference type="EMBL" id="KAJ8060742.1"/>
    </source>
</evidence>
<comment type="caution">
    <text evidence="1">The sequence shown here is derived from an EMBL/GenBank/DDBJ whole genome shotgun (WGS) entry which is preliminary data.</text>
</comment>
<organism evidence="1 2">
    <name type="scientific">Sclerotinia nivalis</name>
    <dbReference type="NCBI Taxonomy" id="352851"/>
    <lineage>
        <taxon>Eukaryota</taxon>
        <taxon>Fungi</taxon>
        <taxon>Dikarya</taxon>
        <taxon>Ascomycota</taxon>
        <taxon>Pezizomycotina</taxon>
        <taxon>Leotiomycetes</taxon>
        <taxon>Helotiales</taxon>
        <taxon>Sclerotiniaceae</taxon>
        <taxon>Sclerotinia</taxon>
    </lineage>
</organism>
<accession>A0A9X0ADH2</accession>
<dbReference type="AlphaFoldDB" id="A0A9X0ADH2"/>
<proteinExistence type="predicted"/>
<gene>
    <name evidence="1" type="ORF">OCU04_011046</name>
</gene>
<dbReference type="Proteomes" id="UP001152300">
    <property type="component" value="Unassembled WGS sequence"/>
</dbReference>
<evidence type="ECO:0000313" key="2">
    <source>
        <dbReference type="Proteomes" id="UP001152300"/>
    </source>
</evidence>
<dbReference type="EMBL" id="JAPEIS010000013">
    <property type="protein sequence ID" value="KAJ8060742.1"/>
    <property type="molecule type" value="Genomic_DNA"/>
</dbReference>
<reference evidence="1" key="1">
    <citation type="submission" date="2022-11" db="EMBL/GenBank/DDBJ databases">
        <title>Genome Resource of Sclerotinia nivalis Strain SnTB1, a Plant Pathogen Isolated from American Ginseng.</title>
        <authorList>
            <person name="Fan S."/>
        </authorList>
    </citation>
    <scope>NUCLEOTIDE SEQUENCE</scope>
    <source>
        <strain evidence="1">SnTB1</strain>
    </source>
</reference>